<evidence type="ECO:0000313" key="2">
    <source>
        <dbReference type="Proteomes" id="UP001152622"/>
    </source>
</evidence>
<protein>
    <submittedName>
        <fullName evidence="1">Uncharacterized protein</fullName>
    </submittedName>
</protein>
<name>A0A9Q1IVY0_SYNKA</name>
<proteinExistence type="predicted"/>
<dbReference type="Proteomes" id="UP001152622">
    <property type="component" value="Chromosome 6"/>
</dbReference>
<organism evidence="1 2">
    <name type="scientific">Synaphobranchus kaupii</name>
    <name type="common">Kaup's arrowtooth eel</name>
    <dbReference type="NCBI Taxonomy" id="118154"/>
    <lineage>
        <taxon>Eukaryota</taxon>
        <taxon>Metazoa</taxon>
        <taxon>Chordata</taxon>
        <taxon>Craniata</taxon>
        <taxon>Vertebrata</taxon>
        <taxon>Euteleostomi</taxon>
        <taxon>Actinopterygii</taxon>
        <taxon>Neopterygii</taxon>
        <taxon>Teleostei</taxon>
        <taxon>Anguilliformes</taxon>
        <taxon>Synaphobranchidae</taxon>
        <taxon>Synaphobranchus</taxon>
    </lineage>
</organism>
<accession>A0A9Q1IVY0</accession>
<sequence length="135" mass="14994">MLLRRPSVCCRKRWPLSQALAVFAGIIDPGNDSLRLNYHSPGGIITNPSVSLCVRRPLGPVTDDPGQLPAVVRPLTPPWGTACVRPSGTDLLWPIALSAQIFTRPGDRTLRLNEDERYPAQAGRKPHVRFRHRSE</sequence>
<evidence type="ECO:0000313" key="1">
    <source>
        <dbReference type="EMBL" id="KAJ8357127.1"/>
    </source>
</evidence>
<comment type="caution">
    <text evidence="1">The sequence shown here is derived from an EMBL/GenBank/DDBJ whole genome shotgun (WGS) entry which is preliminary data.</text>
</comment>
<reference evidence="1" key="1">
    <citation type="journal article" date="2023" name="Science">
        <title>Genome structures resolve the early diversification of teleost fishes.</title>
        <authorList>
            <person name="Parey E."/>
            <person name="Louis A."/>
            <person name="Montfort J."/>
            <person name="Bouchez O."/>
            <person name="Roques C."/>
            <person name="Iampietro C."/>
            <person name="Lluch J."/>
            <person name="Castinel A."/>
            <person name="Donnadieu C."/>
            <person name="Desvignes T."/>
            <person name="Floi Bucao C."/>
            <person name="Jouanno E."/>
            <person name="Wen M."/>
            <person name="Mejri S."/>
            <person name="Dirks R."/>
            <person name="Jansen H."/>
            <person name="Henkel C."/>
            <person name="Chen W.J."/>
            <person name="Zahm M."/>
            <person name="Cabau C."/>
            <person name="Klopp C."/>
            <person name="Thompson A.W."/>
            <person name="Robinson-Rechavi M."/>
            <person name="Braasch I."/>
            <person name="Lecointre G."/>
            <person name="Bobe J."/>
            <person name="Postlethwait J.H."/>
            <person name="Berthelot C."/>
            <person name="Roest Crollius H."/>
            <person name="Guiguen Y."/>
        </authorList>
    </citation>
    <scope>NUCLEOTIDE SEQUENCE</scope>
    <source>
        <strain evidence="1">WJC10195</strain>
    </source>
</reference>
<dbReference type="AlphaFoldDB" id="A0A9Q1IVY0"/>
<keyword evidence="2" id="KW-1185">Reference proteome</keyword>
<gene>
    <name evidence="1" type="ORF">SKAU_G00199210</name>
</gene>
<dbReference type="EMBL" id="JAINUF010000006">
    <property type="protein sequence ID" value="KAJ8357127.1"/>
    <property type="molecule type" value="Genomic_DNA"/>
</dbReference>